<dbReference type="EMBL" id="JAGKTC010000001">
    <property type="protein sequence ID" value="MBP3983130.1"/>
    <property type="molecule type" value="Genomic_DNA"/>
</dbReference>
<feature type="domain" description="ABC-type transport auxiliary lipoprotein component" evidence="2">
    <location>
        <begin position="42"/>
        <end position="202"/>
    </location>
</feature>
<dbReference type="PANTHER" id="PTHR36698">
    <property type="entry name" value="BLL5892 PROTEIN"/>
    <property type="match status" value="1"/>
</dbReference>
<evidence type="ECO:0000256" key="1">
    <source>
        <dbReference type="SAM" id="SignalP"/>
    </source>
</evidence>
<dbReference type="Pfam" id="PF03886">
    <property type="entry name" value="ABC_trans_aux"/>
    <property type="match status" value="1"/>
</dbReference>
<reference evidence="3" key="1">
    <citation type="journal article" date="2016" name="Int. J. Syst. Evol. Microbiol.">
        <title>Pseudoxanthomonas helianthi sp. nov., isolated from roots of Jerusalem artichoke (Helianthus tuberosus).</title>
        <authorList>
            <person name="Kittiwongwattana C."/>
            <person name="Thawai C."/>
        </authorList>
    </citation>
    <scope>NUCLEOTIDE SEQUENCE</scope>
    <source>
        <strain evidence="3">110414</strain>
    </source>
</reference>
<accession>A0A941ARV7</accession>
<comment type="caution">
    <text evidence="3">The sequence shown here is derived from an EMBL/GenBank/DDBJ whole genome shotgun (WGS) entry which is preliminary data.</text>
</comment>
<feature type="chain" id="PRO_5036814893" evidence="1">
    <location>
        <begin position="25"/>
        <end position="216"/>
    </location>
</feature>
<dbReference type="InterPro" id="IPR005586">
    <property type="entry name" value="ABC_trans_aux"/>
</dbReference>
<evidence type="ECO:0000313" key="3">
    <source>
        <dbReference type="EMBL" id="MBP3983130.1"/>
    </source>
</evidence>
<dbReference type="RefSeq" id="WP_210534995.1">
    <property type="nucleotide sequence ID" value="NZ_JAGKTC010000001.1"/>
</dbReference>
<keyword evidence="1" id="KW-0732">Signal</keyword>
<dbReference type="PANTHER" id="PTHR36698:SF3">
    <property type="entry name" value="ABC-TYPE TRANSPORT AUXILIARY LIPOPROTEIN COMPONENT DOMAIN-CONTAINING PROTEIN"/>
    <property type="match status" value="1"/>
</dbReference>
<dbReference type="Proteomes" id="UP000673447">
    <property type="component" value="Unassembled WGS sequence"/>
</dbReference>
<dbReference type="AlphaFoldDB" id="A0A941ARV7"/>
<dbReference type="PROSITE" id="PS51257">
    <property type="entry name" value="PROKAR_LIPOPROTEIN"/>
    <property type="match status" value="1"/>
</dbReference>
<feature type="signal peptide" evidence="1">
    <location>
        <begin position="1"/>
        <end position="24"/>
    </location>
</feature>
<gene>
    <name evidence="3" type="ORF">J5837_01730</name>
</gene>
<proteinExistence type="predicted"/>
<name>A0A941ARV7_9GAMM</name>
<reference evidence="3" key="2">
    <citation type="submission" date="2021-03" db="EMBL/GenBank/DDBJ databases">
        <authorList>
            <person name="Cao W."/>
        </authorList>
    </citation>
    <scope>NUCLEOTIDE SEQUENCE</scope>
    <source>
        <strain evidence="3">110414</strain>
    </source>
</reference>
<keyword evidence="4" id="KW-1185">Reference proteome</keyword>
<dbReference type="Gene3D" id="3.40.50.10610">
    <property type="entry name" value="ABC-type transport auxiliary lipoprotein component"/>
    <property type="match status" value="1"/>
</dbReference>
<evidence type="ECO:0000313" key="4">
    <source>
        <dbReference type="Proteomes" id="UP000673447"/>
    </source>
</evidence>
<organism evidence="3 4">
    <name type="scientific">Pseudoxanthomonas helianthi</name>
    <dbReference type="NCBI Taxonomy" id="1453541"/>
    <lineage>
        <taxon>Bacteria</taxon>
        <taxon>Pseudomonadati</taxon>
        <taxon>Pseudomonadota</taxon>
        <taxon>Gammaproteobacteria</taxon>
        <taxon>Lysobacterales</taxon>
        <taxon>Lysobacteraceae</taxon>
        <taxon>Pseudoxanthomonas</taxon>
    </lineage>
</organism>
<protein>
    <submittedName>
        <fullName evidence="3">Membrane integrity-associated transporter subunit PqiC</fullName>
    </submittedName>
</protein>
<evidence type="ECO:0000259" key="2">
    <source>
        <dbReference type="Pfam" id="PF03886"/>
    </source>
</evidence>
<dbReference type="SUPFAM" id="SSF159594">
    <property type="entry name" value="XCC0632-like"/>
    <property type="match status" value="1"/>
</dbReference>
<sequence length="216" mass="22835">MKPASLTRKTLHIAFAAASLSLLAGCSILGSGPKSGPATIYAPNVRVAADASWPTVDWSLALAPPSAARIVDGARIAVRPTPDELQVYKGAVWAQPATGLLEDALLRTLEDSGRIASVARIGAGARADYRLLMDLRRFEADYAGRAVPSATIEVNAKLMRMRDQRIVATRTFLQAQPAADVEVPQVATAFEQALSAITRDLAGWSLQSGQADASAR</sequence>